<proteinExistence type="predicted"/>
<comment type="caution">
    <text evidence="1">The sequence shown here is derived from an EMBL/GenBank/DDBJ whole genome shotgun (WGS) entry which is preliminary data.</text>
</comment>
<name>A0ACB8UNP6_9EURO</name>
<dbReference type="EMBL" id="JALBCA010000133">
    <property type="protein sequence ID" value="KAI2382278.1"/>
    <property type="molecule type" value="Genomic_DNA"/>
</dbReference>
<accession>A0ACB8UNP6</accession>
<sequence length="391" mass="41849">MSLLPLLLPLTALGAAVNSQQPPPAASPPPSPSPTSPSPPPPASSTPPPSTNPPSSPSPPPTPSLPLSTTPSSTSSRSPATHTVQVGPKSDPHKYVPRSLKAEVGDTVIFEFYPRNHSVVQADFMSPCVPASGNYFYSGIFNQYEEKDGVLVGKVPTWSIRINDTKPIFYYCTALDSCIGNGMVGAINPNRTMSYESQFAKALQYPYMLVPGQAPPAEGERPSAPTNTPAVVPQELSSGAIAGIVVGCVVVVAMLGALFFLLGRNRVYHKWLASEDGTAKERTRRWALNGGDWATNSEKDSHIAPSQVGYINITSPDGLQPGPYSPPLRSPPPGYLGWDRANMYQPHPRDDGPPPELSSGMGVQLVELEARPITHPNKELYMQREADLRSP</sequence>
<evidence type="ECO:0000313" key="1">
    <source>
        <dbReference type="EMBL" id="KAI2382278.1"/>
    </source>
</evidence>
<reference evidence="1" key="1">
    <citation type="journal article" date="2022" name="bioRxiv">
        <title>Population genetic analysis of Ophidiomyces ophidiicola, the causative agent of snake fungal disease, indicates recent introductions to the USA.</title>
        <authorList>
            <person name="Ladner J.T."/>
            <person name="Palmer J.M."/>
            <person name="Ettinger C.L."/>
            <person name="Stajich J.E."/>
            <person name="Farrell T.M."/>
            <person name="Glorioso B.M."/>
            <person name="Lawson B."/>
            <person name="Price S.J."/>
            <person name="Stengle A.G."/>
            <person name="Grear D.A."/>
            <person name="Lorch J.M."/>
        </authorList>
    </citation>
    <scope>NUCLEOTIDE SEQUENCE</scope>
    <source>
        <strain evidence="1">NWHC 24266-5</strain>
    </source>
</reference>
<gene>
    <name evidence="1" type="ORF">LOY88_006182</name>
</gene>
<organism evidence="1">
    <name type="scientific">Ophidiomyces ophidiicola</name>
    <dbReference type="NCBI Taxonomy" id="1387563"/>
    <lineage>
        <taxon>Eukaryota</taxon>
        <taxon>Fungi</taxon>
        <taxon>Dikarya</taxon>
        <taxon>Ascomycota</taxon>
        <taxon>Pezizomycotina</taxon>
        <taxon>Eurotiomycetes</taxon>
        <taxon>Eurotiomycetidae</taxon>
        <taxon>Onygenales</taxon>
        <taxon>Onygenaceae</taxon>
        <taxon>Ophidiomyces</taxon>
    </lineage>
</organism>
<protein>
    <submittedName>
        <fullName evidence="1">Uncharacterized protein</fullName>
    </submittedName>
</protein>